<comment type="similarity">
    <text evidence="2">Belongs to the CRISP family.</text>
</comment>
<dbReference type="GO" id="GO:0005576">
    <property type="term" value="C:extracellular region"/>
    <property type="evidence" value="ECO:0007669"/>
    <property type="project" value="UniProtKB-SubCell"/>
</dbReference>
<reference evidence="10" key="2">
    <citation type="submission" date="2025-04" db="UniProtKB">
        <authorList>
            <consortium name="RefSeq"/>
        </authorList>
    </citation>
    <scope>IDENTIFICATION</scope>
</reference>
<protein>
    <recommendedName>
        <fullName evidence="5">Venom allergen-1</fullName>
    </recommendedName>
</protein>
<evidence type="ECO:0000256" key="4">
    <source>
        <dbReference type="ARBA" id="ARBA00022729"/>
    </source>
</evidence>
<dbReference type="GeneID" id="108051810"/>
<dbReference type="FunFam" id="3.40.33.10:FF:000007">
    <property type="entry name" value="Venom allergen"/>
    <property type="match status" value="1"/>
</dbReference>
<dbReference type="OrthoDB" id="414826at2759"/>
<reference evidence="8" key="3">
    <citation type="submission" date="2025-05" db="UniProtKB">
        <authorList>
            <consortium name="EnsemblMetazoa"/>
        </authorList>
    </citation>
    <scope>IDENTIFICATION</scope>
</reference>
<dbReference type="EnsemblMetazoa" id="XM_017134035.2">
    <property type="protein sequence ID" value="XP_016989524.1"/>
    <property type="gene ID" value="LOC108051810"/>
</dbReference>
<dbReference type="CDD" id="cd05380">
    <property type="entry name" value="CAP_euk"/>
    <property type="match status" value="1"/>
</dbReference>
<dbReference type="AlphaFoldDB" id="A0A6P4FJJ8"/>
<evidence type="ECO:0000313" key="8">
    <source>
        <dbReference type="EnsemblMetazoa" id="XP_016989524.1"/>
    </source>
</evidence>
<accession>A0A6P4FJJ8</accession>
<evidence type="ECO:0000259" key="7">
    <source>
        <dbReference type="SMART" id="SM00198"/>
    </source>
</evidence>
<organism evidence="10">
    <name type="scientific">Drosophila rhopaloa</name>
    <name type="common">Fruit fly</name>
    <dbReference type="NCBI Taxonomy" id="1041015"/>
    <lineage>
        <taxon>Eukaryota</taxon>
        <taxon>Metazoa</taxon>
        <taxon>Ecdysozoa</taxon>
        <taxon>Arthropoda</taxon>
        <taxon>Hexapoda</taxon>
        <taxon>Insecta</taxon>
        <taxon>Pterygota</taxon>
        <taxon>Neoptera</taxon>
        <taxon>Endopterygota</taxon>
        <taxon>Diptera</taxon>
        <taxon>Brachycera</taxon>
        <taxon>Muscomorpha</taxon>
        <taxon>Ephydroidea</taxon>
        <taxon>Drosophilidae</taxon>
        <taxon>Drosophila</taxon>
        <taxon>Sophophora</taxon>
    </lineage>
</organism>
<evidence type="ECO:0000256" key="3">
    <source>
        <dbReference type="ARBA" id="ARBA00022525"/>
    </source>
</evidence>
<evidence type="ECO:0000256" key="5">
    <source>
        <dbReference type="ARBA" id="ARBA00068306"/>
    </source>
</evidence>
<gene>
    <name evidence="10" type="primary">LOC108051810</name>
    <name evidence="8" type="synonym">108051810</name>
</gene>
<evidence type="ECO:0000313" key="9">
    <source>
        <dbReference type="Proteomes" id="UP001652680"/>
    </source>
</evidence>
<name>A0A6P4FJJ8_DRORH</name>
<keyword evidence="4 6" id="KW-0732">Signal</keyword>
<sequence length="277" mass="30803">MSTVLVAALILCGILQVVYCQDNTSDTPTDYCQSGLCHFTKKHIACRNKGEFSKQCPAGAELVNLSGLHDLILNEHNALRNVLAAGKASNLPQPDRMATLQWHSELEDLATLNVKQCILKYDPCHNTPDFRNSGQNLALVDLNLLKGEGNHSDECLIKESIGGWWNQSAHITKEQMHRFPKGKLAESIANFAVMARDNNTFVGCAALKFEKPVGSPQFLLACNYASNYIPDWPVYREKAIGCQSGSDPKYPSLCKAGEKYQEQPMEEGNKVKTFWRL</sequence>
<dbReference type="InterPro" id="IPR035940">
    <property type="entry name" value="CAP_sf"/>
</dbReference>
<dbReference type="RefSeq" id="XP_016989524.1">
    <property type="nucleotide sequence ID" value="XM_017134035.1"/>
</dbReference>
<feature type="domain" description="SCP" evidence="7">
    <location>
        <begin position="67"/>
        <end position="230"/>
    </location>
</feature>
<dbReference type="Proteomes" id="UP001652680">
    <property type="component" value="Unassembled WGS sequence"/>
</dbReference>
<dbReference type="SMART" id="SM00198">
    <property type="entry name" value="SCP"/>
    <property type="match status" value="1"/>
</dbReference>
<reference evidence="9" key="1">
    <citation type="journal article" date="2021" name="Elife">
        <title>Highly contiguous assemblies of 101 drosophilid genomes.</title>
        <authorList>
            <person name="Kim B.Y."/>
            <person name="Wang J.R."/>
            <person name="Miller D.E."/>
            <person name="Barmina O."/>
            <person name="Delaney E."/>
            <person name="Thompson A."/>
            <person name="Comeault A.A."/>
            <person name="Peede D."/>
            <person name="D'Agostino E.R."/>
            <person name="Pelaez J."/>
            <person name="Aguilar J.M."/>
            <person name="Haji D."/>
            <person name="Matsunaga T."/>
            <person name="Armstrong E.E."/>
            <person name="Zych M."/>
            <person name="Ogawa Y."/>
            <person name="Stamenkovic-Radak M."/>
            <person name="Jelic M."/>
            <person name="Veselinovic M.S."/>
            <person name="Tanaskovic M."/>
            <person name="Eric P."/>
            <person name="Gao J.J."/>
            <person name="Katoh T.K."/>
            <person name="Toda M.J."/>
            <person name="Watabe H."/>
            <person name="Watada M."/>
            <person name="Davis J.S."/>
            <person name="Moyle L.C."/>
            <person name="Manoli G."/>
            <person name="Bertolini E."/>
            <person name="Kostal V."/>
            <person name="Hawley R.S."/>
            <person name="Takahashi A."/>
            <person name="Jones C.D."/>
            <person name="Price D.K."/>
            <person name="Whiteman N."/>
            <person name="Kopp A."/>
            <person name="Matute D.R."/>
            <person name="Petrov D.A."/>
        </authorList>
    </citation>
    <scope>NUCLEOTIDE SEQUENCE [LARGE SCALE GENOMIC DNA]</scope>
</reference>
<keyword evidence="9" id="KW-1185">Reference proteome</keyword>
<dbReference type="Pfam" id="PF00188">
    <property type="entry name" value="CAP"/>
    <property type="match status" value="1"/>
</dbReference>
<dbReference type="InterPro" id="IPR014044">
    <property type="entry name" value="CAP_dom"/>
</dbReference>
<keyword evidence="3" id="KW-0964">Secreted</keyword>
<feature type="chain" id="PRO_5027695462" description="Venom allergen-1" evidence="6">
    <location>
        <begin position="21"/>
        <end position="277"/>
    </location>
</feature>
<proteinExistence type="inferred from homology"/>
<dbReference type="PIRSF" id="PIRSF038921">
    <property type="entry name" value="P14a"/>
    <property type="match status" value="1"/>
</dbReference>
<dbReference type="InterPro" id="IPR034763">
    <property type="entry name" value="P14a_insect"/>
</dbReference>
<evidence type="ECO:0000256" key="2">
    <source>
        <dbReference type="ARBA" id="ARBA00009923"/>
    </source>
</evidence>
<dbReference type="Gene3D" id="3.40.33.10">
    <property type="entry name" value="CAP"/>
    <property type="match status" value="1"/>
</dbReference>
<dbReference type="SUPFAM" id="SSF55797">
    <property type="entry name" value="PR-1-like"/>
    <property type="match status" value="1"/>
</dbReference>
<feature type="signal peptide" evidence="6">
    <location>
        <begin position="1"/>
        <end position="20"/>
    </location>
</feature>
<comment type="subcellular location">
    <subcellularLocation>
        <location evidence="1">Secreted</location>
    </subcellularLocation>
</comment>
<evidence type="ECO:0000256" key="1">
    <source>
        <dbReference type="ARBA" id="ARBA00004613"/>
    </source>
</evidence>
<evidence type="ECO:0000313" key="10">
    <source>
        <dbReference type="RefSeq" id="XP_016989524.1"/>
    </source>
</evidence>
<evidence type="ECO:0000256" key="6">
    <source>
        <dbReference type="SAM" id="SignalP"/>
    </source>
</evidence>